<protein>
    <submittedName>
        <fullName evidence="1">Uncharacterized protein</fullName>
    </submittedName>
</protein>
<sequence>MMNEGYVGASSENLPRVDLEMLIEYISTSDLFQGCELRNLFPEFYSRSIDNNSHLLQFHSKNTVQNLSWHHQAISYSGNRNCPASFLEFCKETLAPEHCDYIPMITAQQSSFMSRFELRYGRITASIIYEEAVCKTTDSSLVGKILSMNNYDNPAMDRGRWQESQVRSGVQRILIRDWNEGKVKTSELILRRNSPALSVSPDGSTETAVVEIKCPSDEQTIASYHDGEGMKNEYKAQIQLQMIFSERRVGNFCIAATDFETSEKVTIYQLDYDQTFVIAVIRRAIASLSENIFPYLMRE</sequence>
<name>A0ACC2NKL6_9HYME</name>
<proteinExistence type="predicted"/>
<dbReference type="Proteomes" id="UP001239111">
    <property type="component" value="Chromosome 3"/>
</dbReference>
<keyword evidence="2" id="KW-1185">Reference proteome</keyword>
<dbReference type="EMBL" id="CM056743">
    <property type="protein sequence ID" value="KAJ8671443.1"/>
    <property type="molecule type" value="Genomic_DNA"/>
</dbReference>
<accession>A0ACC2NKL6</accession>
<evidence type="ECO:0000313" key="1">
    <source>
        <dbReference type="EMBL" id="KAJ8671443.1"/>
    </source>
</evidence>
<reference evidence="1" key="1">
    <citation type="submission" date="2023-04" db="EMBL/GenBank/DDBJ databases">
        <title>A chromosome-level genome assembly of the parasitoid wasp Eretmocerus hayati.</title>
        <authorList>
            <person name="Zhong Y."/>
            <person name="Liu S."/>
            <person name="Liu Y."/>
        </authorList>
    </citation>
    <scope>NUCLEOTIDE SEQUENCE</scope>
    <source>
        <strain evidence="1">ZJU_SS_LIU_2023</strain>
    </source>
</reference>
<evidence type="ECO:0000313" key="2">
    <source>
        <dbReference type="Proteomes" id="UP001239111"/>
    </source>
</evidence>
<gene>
    <name evidence="1" type="ORF">QAD02_002702</name>
</gene>
<organism evidence="1 2">
    <name type="scientific">Eretmocerus hayati</name>
    <dbReference type="NCBI Taxonomy" id="131215"/>
    <lineage>
        <taxon>Eukaryota</taxon>
        <taxon>Metazoa</taxon>
        <taxon>Ecdysozoa</taxon>
        <taxon>Arthropoda</taxon>
        <taxon>Hexapoda</taxon>
        <taxon>Insecta</taxon>
        <taxon>Pterygota</taxon>
        <taxon>Neoptera</taxon>
        <taxon>Endopterygota</taxon>
        <taxon>Hymenoptera</taxon>
        <taxon>Apocrita</taxon>
        <taxon>Proctotrupomorpha</taxon>
        <taxon>Chalcidoidea</taxon>
        <taxon>Aphelinidae</taxon>
        <taxon>Aphelininae</taxon>
        <taxon>Eretmocerus</taxon>
    </lineage>
</organism>
<comment type="caution">
    <text evidence="1">The sequence shown here is derived from an EMBL/GenBank/DDBJ whole genome shotgun (WGS) entry which is preliminary data.</text>
</comment>